<evidence type="ECO:0000313" key="3">
    <source>
        <dbReference type="Proteomes" id="UP000187283"/>
    </source>
</evidence>
<protein>
    <submittedName>
        <fullName evidence="2">Uncharacterized protein</fullName>
    </submittedName>
</protein>
<reference evidence="2 3" key="1">
    <citation type="submission" date="2017-01" db="EMBL/GenBank/DDBJ databases">
        <authorList>
            <person name="Mah S.A."/>
            <person name="Swanson W.J."/>
            <person name="Moy G.W."/>
            <person name="Vacquier V.D."/>
        </authorList>
    </citation>
    <scope>NUCLEOTIDE SEQUENCE [LARGE SCALE GENOMIC DNA]</scope>
    <source>
        <strain evidence="2 3">GSMNP</strain>
    </source>
</reference>
<dbReference type="EMBL" id="LSSN01001907">
    <property type="protein sequence ID" value="OMJ17882.1"/>
    <property type="molecule type" value="Genomic_DNA"/>
</dbReference>
<dbReference type="AlphaFoldDB" id="A0A1R1XT99"/>
<accession>A0A1R1XT99</accession>
<feature type="compositionally biased region" description="Basic and acidic residues" evidence="1">
    <location>
        <begin position="83"/>
        <end position="92"/>
    </location>
</feature>
<name>A0A1R1XT99_9FUNG</name>
<proteinExistence type="predicted"/>
<evidence type="ECO:0000256" key="1">
    <source>
        <dbReference type="SAM" id="MobiDB-lite"/>
    </source>
</evidence>
<keyword evidence="3" id="KW-1185">Reference proteome</keyword>
<dbReference type="Proteomes" id="UP000187283">
    <property type="component" value="Unassembled WGS sequence"/>
</dbReference>
<feature type="region of interest" description="Disordered" evidence="1">
    <location>
        <begin position="77"/>
        <end position="131"/>
    </location>
</feature>
<organism evidence="2 3">
    <name type="scientific">Smittium culicis</name>
    <dbReference type="NCBI Taxonomy" id="133412"/>
    <lineage>
        <taxon>Eukaryota</taxon>
        <taxon>Fungi</taxon>
        <taxon>Fungi incertae sedis</taxon>
        <taxon>Zoopagomycota</taxon>
        <taxon>Kickxellomycotina</taxon>
        <taxon>Harpellomycetes</taxon>
        <taxon>Harpellales</taxon>
        <taxon>Legeriomycetaceae</taxon>
        <taxon>Smittium</taxon>
    </lineage>
</organism>
<sequence length="179" mass="19636">MALRIPPLWSKNFIKEKNPLIKSFQASLTMSMEESISFIEDAKKLAATASKKDTGSPTANQTDVQIKSTFEADIETNVQSGADEPKYVDQEPPKPLGTEQRRGTAGMKRPPASSIAMAESKRVEKTDAQPDEPVIKNLLGQTSVPKKHGKNISENIGNYDANINTLKNSKKIIIPSTRL</sequence>
<feature type="compositionally biased region" description="Basic and acidic residues" evidence="1">
    <location>
        <begin position="119"/>
        <end position="128"/>
    </location>
</feature>
<comment type="caution">
    <text evidence="2">The sequence shown here is derived from an EMBL/GenBank/DDBJ whole genome shotgun (WGS) entry which is preliminary data.</text>
</comment>
<gene>
    <name evidence="2" type="ORF">AYI70_g5688</name>
</gene>
<evidence type="ECO:0000313" key="2">
    <source>
        <dbReference type="EMBL" id="OMJ17882.1"/>
    </source>
</evidence>